<name>A0A9N9BID2_9GLOM</name>
<feature type="compositionally biased region" description="Basic and acidic residues" evidence="1">
    <location>
        <begin position="1"/>
        <end position="11"/>
    </location>
</feature>
<feature type="region of interest" description="Disordered" evidence="1">
    <location>
        <begin position="1"/>
        <end position="47"/>
    </location>
</feature>
<evidence type="ECO:0000313" key="2">
    <source>
        <dbReference type="EMBL" id="CAG8564774.1"/>
    </source>
</evidence>
<sequence>MHGESVETDKLRIKKKANINSNSQDNSKIKNKIKGKDKSKGSWRFSSNEMSNDEVDIVKRDRDCENDDIVITELVVDKIINNKGLNNERSKDHDKVVELE</sequence>
<comment type="caution">
    <text evidence="2">The sequence shown here is derived from an EMBL/GenBank/DDBJ whole genome shotgun (WGS) entry which is preliminary data.</text>
</comment>
<organism evidence="2 3">
    <name type="scientific">Dentiscutata erythropus</name>
    <dbReference type="NCBI Taxonomy" id="1348616"/>
    <lineage>
        <taxon>Eukaryota</taxon>
        <taxon>Fungi</taxon>
        <taxon>Fungi incertae sedis</taxon>
        <taxon>Mucoromycota</taxon>
        <taxon>Glomeromycotina</taxon>
        <taxon>Glomeromycetes</taxon>
        <taxon>Diversisporales</taxon>
        <taxon>Gigasporaceae</taxon>
        <taxon>Dentiscutata</taxon>
    </lineage>
</organism>
<keyword evidence="3" id="KW-1185">Reference proteome</keyword>
<dbReference type="Proteomes" id="UP000789405">
    <property type="component" value="Unassembled WGS sequence"/>
</dbReference>
<accession>A0A9N9BID2</accession>
<protein>
    <submittedName>
        <fullName evidence="2">17403_t:CDS:1</fullName>
    </submittedName>
</protein>
<dbReference type="EMBL" id="CAJVPY010002562">
    <property type="protein sequence ID" value="CAG8564774.1"/>
    <property type="molecule type" value="Genomic_DNA"/>
</dbReference>
<reference evidence="2" key="1">
    <citation type="submission" date="2021-06" db="EMBL/GenBank/DDBJ databases">
        <authorList>
            <person name="Kallberg Y."/>
            <person name="Tangrot J."/>
            <person name="Rosling A."/>
        </authorList>
    </citation>
    <scope>NUCLEOTIDE SEQUENCE</scope>
    <source>
        <strain evidence="2">MA453B</strain>
    </source>
</reference>
<evidence type="ECO:0000313" key="3">
    <source>
        <dbReference type="Proteomes" id="UP000789405"/>
    </source>
</evidence>
<gene>
    <name evidence="2" type="ORF">DERYTH_LOCUS5912</name>
</gene>
<proteinExistence type="predicted"/>
<dbReference type="AlphaFoldDB" id="A0A9N9BID2"/>
<evidence type="ECO:0000256" key="1">
    <source>
        <dbReference type="SAM" id="MobiDB-lite"/>
    </source>
</evidence>